<dbReference type="EnsemblMetazoa" id="AATE005123-RA">
    <property type="protein sequence ID" value="AATE005123-PA.1"/>
    <property type="gene ID" value="AATE005123"/>
</dbReference>
<keyword evidence="8 10" id="KW-0472">Membrane</keyword>
<dbReference type="VEuPathDB" id="VectorBase:AATE005123"/>
<dbReference type="PANTHER" id="PTHR11157">
    <property type="entry name" value="FATTY ACID ACYL TRANSFERASE-RELATED"/>
    <property type="match status" value="1"/>
</dbReference>
<evidence type="ECO:0000256" key="4">
    <source>
        <dbReference type="ARBA" id="ARBA00022692"/>
    </source>
</evidence>
<dbReference type="GO" id="GO:0005789">
    <property type="term" value="C:endoplasmic reticulum membrane"/>
    <property type="evidence" value="ECO:0007669"/>
    <property type="project" value="TreeGrafter"/>
</dbReference>
<comment type="similarity">
    <text evidence="10">Belongs to the ELO family.</text>
</comment>
<evidence type="ECO:0000313" key="11">
    <source>
        <dbReference type="EnsemblMetazoa" id="AATE005123-PA.1"/>
    </source>
</evidence>
<keyword evidence="2 10" id="KW-0444">Lipid biosynthesis</keyword>
<sequence>MDSNSSNTTTGGNLGETIHQQLDQWYTFLVDDLSDKRSENFPFLHSPLWPVSVLAVYFLLVFYWIPNFMRDRKPYELRRLMVAYNVFQVVVCYCLIRQHVRHGWTFRYLYACELADYSDGKDALGILYGSYLNYLVKTAELSETVMFALRKKRSQISFLHVYHHVLTYMLAWIFAKYVGGSMLTYTIVVNSLVHMFMYSYYLLAVVPDYVPFRLSKLKRYITSIQIIQLVSILVNILFAARSGCNIPRTHILLYLPYMVVLISMFVNFYLKTYSGLSRTLGVCYTDGGVPAAHQSTERKVQ</sequence>
<dbReference type="AlphaFoldDB" id="A0A182ITF0"/>
<dbReference type="GO" id="GO:0042761">
    <property type="term" value="P:very long-chain fatty acid biosynthetic process"/>
    <property type="evidence" value="ECO:0007669"/>
    <property type="project" value="TreeGrafter"/>
</dbReference>
<evidence type="ECO:0000256" key="6">
    <source>
        <dbReference type="ARBA" id="ARBA00022989"/>
    </source>
</evidence>
<evidence type="ECO:0000256" key="7">
    <source>
        <dbReference type="ARBA" id="ARBA00023098"/>
    </source>
</evidence>
<feature type="transmembrane region" description="Helical" evidence="10">
    <location>
        <begin position="219"/>
        <end position="239"/>
    </location>
</feature>
<reference evidence="11" key="1">
    <citation type="submission" date="2022-08" db="UniProtKB">
        <authorList>
            <consortium name="EnsemblMetazoa"/>
        </authorList>
    </citation>
    <scope>IDENTIFICATION</scope>
    <source>
        <strain evidence="11">EBRO</strain>
    </source>
</reference>
<dbReference type="PANTHER" id="PTHR11157:SF113">
    <property type="entry name" value="ELONGATION OF VERY LONG CHAIN FATTY ACIDS PROTEIN"/>
    <property type="match status" value="1"/>
</dbReference>
<keyword evidence="9 10" id="KW-0275">Fatty acid biosynthesis</keyword>
<dbReference type="STRING" id="41427.A0A182ITF0"/>
<dbReference type="GO" id="GO:0034625">
    <property type="term" value="P:fatty acid elongation, monounsaturated fatty acid"/>
    <property type="evidence" value="ECO:0007669"/>
    <property type="project" value="TreeGrafter"/>
</dbReference>
<organism evidence="11">
    <name type="scientific">Anopheles atroparvus</name>
    <name type="common">European mosquito</name>
    <dbReference type="NCBI Taxonomy" id="41427"/>
    <lineage>
        <taxon>Eukaryota</taxon>
        <taxon>Metazoa</taxon>
        <taxon>Ecdysozoa</taxon>
        <taxon>Arthropoda</taxon>
        <taxon>Hexapoda</taxon>
        <taxon>Insecta</taxon>
        <taxon>Pterygota</taxon>
        <taxon>Neoptera</taxon>
        <taxon>Endopterygota</taxon>
        <taxon>Diptera</taxon>
        <taxon>Nematocera</taxon>
        <taxon>Culicoidea</taxon>
        <taxon>Culicidae</taxon>
        <taxon>Anophelinae</taxon>
        <taxon>Anopheles</taxon>
    </lineage>
</organism>
<comment type="catalytic activity">
    <reaction evidence="10">
        <text>a very-long-chain acyl-CoA + malonyl-CoA + H(+) = a very-long-chain 3-oxoacyl-CoA + CO2 + CoA</text>
        <dbReference type="Rhea" id="RHEA:32727"/>
        <dbReference type="ChEBI" id="CHEBI:15378"/>
        <dbReference type="ChEBI" id="CHEBI:16526"/>
        <dbReference type="ChEBI" id="CHEBI:57287"/>
        <dbReference type="ChEBI" id="CHEBI:57384"/>
        <dbReference type="ChEBI" id="CHEBI:90725"/>
        <dbReference type="ChEBI" id="CHEBI:90736"/>
        <dbReference type="EC" id="2.3.1.199"/>
    </reaction>
</comment>
<dbReference type="InterPro" id="IPR030457">
    <property type="entry name" value="ELO_CS"/>
</dbReference>
<keyword evidence="3 10" id="KW-0808">Transferase</keyword>
<protein>
    <recommendedName>
        <fullName evidence="10">Elongation of very long chain fatty acids protein</fullName>
        <ecNumber evidence="10">2.3.1.199</ecNumber>
    </recommendedName>
    <alternativeName>
        <fullName evidence="10">Very-long-chain 3-oxoacyl-CoA synthase</fullName>
    </alternativeName>
</protein>
<feature type="transmembrane region" description="Helical" evidence="10">
    <location>
        <begin position="46"/>
        <end position="65"/>
    </location>
</feature>
<feature type="transmembrane region" description="Helical" evidence="10">
    <location>
        <begin position="251"/>
        <end position="270"/>
    </location>
</feature>
<name>A0A182ITF0_ANOAO</name>
<evidence type="ECO:0000256" key="2">
    <source>
        <dbReference type="ARBA" id="ARBA00022516"/>
    </source>
</evidence>
<dbReference type="GO" id="GO:0030148">
    <property type="term" value="P:sphingolipid biosynthetic process"/>
    <property type="evidence" value="ECO:0007669"/>
    <property type="project" value="TreeGrafter"/>
</dbReference>
<dbReference type="GO" id="GO:0034626">
    <property type="term" value="P:fatty acid elongation, polyunsaturated fatty acid"/>
    <property type="evidence" value="ECO:0007669"/>
    <property type="project" value="TreeGrafter"/>
</dbReference>
<proteinExistence type="inferred from homology"/>
<evidence type="ECO:0000256" key="1">
    <source>
        <dbReference type="ARBA" id="ARBA00004141"/>
    </source>
</evidence>
<dbReference type="PROSITE" id="PS01188">
    <property type="entry name" value="ELO"/>
    <property type="match status" value="1"/>
</dbReference>
<evidence type="ECO:0000256" key="9">
    <source>
        <dbReference type="ARBA" id="ARBA00023160"/>
    </source>
</evidence>
<dbReference type="GO" id="GO:0019367">
    <property type="term" value="P:fatty acid elongation, saturated fatty acid"/>
    <property type="evidence" value="ECO:0007669"/>
    <property type="project" value="TreeGrafter"/>
</dbReference>
<dbReference type="GO" id="GO:0009922">
    <property type="term" value="F:fatty acid elongase activity"/>
    <property type="evidence" value="ECO:0007669"/>
    <property type="project" value="UniProtKB-EC"/>
</dbReference>
<accession>A0A182ITF0</accession>
<comment type="subcellular location">
    <subcellularLocation>
        <location evidence="1">Membrane</location>
        <topology evidence="1">Multi-pass membrane protein</topology>
    </subcellularLocation>
</comment>
<keyword evidence="4 10" id="KW-0812">Transmembrane</keyword>
<feature type="transmembrane region" description="Helical" evidence="10">
    <location>
        <begin position="77"/>
        <end position="96"/>
    </location>
</feature>
<evidence type="ECO:0000256" key="3">
    <source>
        <dbReference type="ARBA" id="ARBA00022679"/>
    </source>
</evidence>
<dbReference type="EC" id="2.3.1.199" evidence="10"/>
<keyword evidence="6 10" id="KW-1133">Transmembrane helix</keyword>
<feature type="transmembrane region" description="Helical" evidence="10">
    <location>
        <begin position="187"/>
        <end position="207"/>
    </location>
</feature>
<dbReference type="Pfam" id="PF01151">
    <property type="entry name" value="ELO"/>
    <property type="match status" value="1"/>
</dbReference>
<evidence type="ECO:0000256" key="8">
    <source>
        <dbReference type="ARBA" id="ARBA00023136"/>
    </source>
</evidence>
<dbReference type="InterPro" id="IPR002076">
    <property type="entry name" value="ELO_fam"/>
</dbReference>
<evidence type="ECO:0000256" key="5">
    <source>
        <dbReference type="ARBA" id="ARBA00022832"/>
    </source>
</evidence>
<evidence type="ECO:0000256" key="10">
    <source>
        <dbReference type="RuleBase" id="RU361115"/>
    </source>
</evidence>
<keyword evidence="7 10" id="KW-0443">Lipid metabolism</keyword>
<feature type="transmembrane region" description="Helical" evidence="10">
    <location>
        <begin position="156"/>
        <end position="175"/>
    </location>
</feature>
<keyword evidence="5 10" id="KW-0276">Fatty acid metabolism</keyword>